<reference evidence="1" key="1">
    <citation type="submission" date="2018-04" db="EMBL/GenBank/DDBJ databases">
        <title>Whole genome sequencing of Hypsizygus marmoreus.</title>
        <authorList>
            <person name="Choi I.-G."/>
            <person name="Min B."/>
            <person name="Kim J.-G."/>
            <person name="Kim S."/>
            <person name="Oh Y.-L."/>
            <person name="Kong W.-S."/>
            <person name="Park H."/>
            <person name="Jeong J."/>
            <person name="Song E.-S."/>
        </authorList>
    </citation>
    <scope>NUCLEOTIDE SEQUENCE [LARGE SCALE GENOMIC DNA]</scope>
    <source>
        <strain evidence="1">51987-8</strain>
    </source>
</reference>
<protein>
    <recommendedName>
        <fullName evidence="3">DUF4219 domain-containing protein</fullName>
    </recommendedName>
</protein>
<dbReference type="OrthoDB" id="2847449at2759"/>
<evidence type="ECO:0008006" key="3">
    <source>
        <dbReference type="Google" id="ProtNLM"/>
    </source>
</evidence>
<sequence>MSDTTSTNVYRIDPLLGAENYAVWKIKMTDILTDQSLLEYADGSSKPPEKDDAALAAWKTKDRKALSTIRLRVGDGPLVYIAGATTSKQAWDALSVDVRSA</sequence>
<dbReference type="AlphaFoldDB" id="A0A369JVU4"/>
<keyword evidence="2" id="KW-1185">Reference proteome</keyword>
<dbReference type="Pfam" id="PF14223">
    <property type="entry name" value="Retrotran_gag_2"/>
    <property type="match status" value="1"/>
</dbReference>
<evidence type="ECO:0000313" key="2">
    <source>
        <dbReference type="Proteomes" id="UP000076154"/>
    </source>
</evidence>
<accession>A0A369JVU4</accession>
<evidence type="ECO:0000313" key="1">
    <source>
        <dbReference type="EMBL" id="RDB23504.1"/>
    </source>
</evidence>
<name>A0A369JVU4_HYPMA</name>
<gene>
    <name evidence="1" type="ORF">Hypma_009238</name>
</gene>
<dbReference type="EMBL" id="LUEZ02000046">
    <property type="protein sequence ID" value="RDB23504.1"/>
    <property type="molecule type" value="Genomic_DNA"/>
</dbReference>
<proteinExistence type="predicted"/>
<organism evidence="1 2">
    <name type="scientific">Hypsizygus marmoreus</name>
    <name type="common">White beech mushroom</name>
    <name type="synonym">Agaricus marmoreus</name>
    <dbReference type="NCBI Taxonomy" id="39966"/>
    <lineage>
        <taxon>Eukaryota</taxon>
        <taxon>Fungi</taxon>
        <taxon>Dikarya</taxon>
        <taxon>Basidiomycota</taxon>
        <taxon>Agaricomycotina</taxon>
        <taxon>Agaricomycetes</taxon>
        <taxon>Agaricomycetidae</taxon>
        <taxon>Agaricales</taxon>
        <taxon>Tricholomatineae</taxon>
        <taxon>Lyophyllaceae</taxon>
        <taxon>Hypsizygus</taxon>
    </lineage>
</organism>
<comment type="caution">
    <text evidence="1">The sequence shown here is derived from an EMBL/GenBank/DDBJ whole genome shotgun (WGS) entry which is preliminary data.</text>
</comment>
<dbReference type="InParanoid" id="A0A369JVU4"/>
<dbReference type="Proteomes" id="UP000076154">
    <property type="component" value="Unassembled WGS sequence"/>
</dbReference>